<evidence type="ECO:0000256" key="5">
    <source>
        <dbReference type="ARBA" id="ARBA00022679"/>
    </source>
</evidence>
<gene>
    <name evidence="14" type="primary">dnaN_2</name>
    <name evidence="14" type="ORF">NF27_DT01030</name>
</gene>
<dbReference type="Pfam" id="PF02768">
    <property type="entry name" value="DNA_pol3_beta_3"/>
    <property type="match status" value="1"/>
</dbReference>
<keyword evidence="8 10" id="KW-0239">DNA-directed DNA polymerase</keyword>
<evidence type="ECO:0000256" key="8">
    <source>
        <dbReference type="ARBA" id="ARBA00022932"/>
    </source>
</evidence>
<evidence type="ECO:0000256" key="10">
    <source>
        <dbReference type="PIRNR" id="PIRNR000804"/>
    </source>
</evidence>
<dbReference type="Gene3D" id="3.10.150.10">
    <property type="entry name" value="DNA Polymerase III, subunit A, domain 2"/>
    <property type="match status" value="1"/>
</dbReference>
<keyword evidence="5 10" id="KW-0808">Transferase</keyword>
<dbReference type="SMART" id="SM00480">
    <property type="entry name" value="POL3Bc"/>
    <property type="match status" value="1"/>
</dbReference>
<dbReference type="GO" id="GO:0005737">
    <property type="term" value="C:cytoplasm"/>
    <property type="evidence" value="ECO:0007669"/>
    <property type="project" value="UniProtKB-SubCell"/>
</dbReference>
<keyword evidence="7 10" id="KW-0235">DNA replication</keyword>
<dbReference type="Pfam" id="PF02767">
    <property type="entry name" value="DNA_pol3_beta_2"/>
    <property type="match status" value="1"/>
</dbReference>
<keyword evidence="6 10" id="KW-0548">Nucleotidyltransferase</keyword>
<protein>
    <recommendedName>
        <fullName evidence="3 10">Beta sliding clamp</fullName>
    </recommendedName>
</protein>
<evidence type="ECO:0000256" key="7">
    <source>
        <dbReference type="ARBA" id="ARBA00022705"/>
    </source>
</evidence>
<dbReference type="GO" id="GO:0008408">
    <property type="term" value="F:3'-5' exonuclease activity"/>
    <property type="evidence" value="ECO:0007669"/>
    <property type="project" value="InterPro"/>
</dbReference>
<feature type="domain" description="DNA polymerase III beta sliding clamp C-terminal" evidence="13">
    <location>
        <begin position="253"/>
        <end position="373"/>
    </location>
</feature>
<comment type="caution">
    <text evidence="14">The sequence shown here is derived from an EMBL/GenBank/DDBJ whole genome shotgun (WGS) entry which is preliminary data.</text>
</comment>
<comment type="function">
    <text evidence="10">Confers DNA tethering and processivity to DNA polymerases and other proteins. Acts as a clamp, forming a ring around DNA (a reaction catalyzed by the clamp-loading complex) which diffuses in an ATP-independent manner freely and bidirectionally along dsDNA. Initially characterized for its ability to contact the catalytic subunit of DNA polymerase III (Pol III), a complex, multichain enzyme responsible for most of the replicative synthesis in bacteria; Pol III exhibits 3'-5' exonuclease proofreading activity. The beta chain is required for initiation of replication as well as for processivity of DNA replication.</text>
</comment>
<evidence type="ECO:0000256" key="2">
    <source>
        <dbReference type="ARBA" id="ARBA00010752"/>
    </source>
</evidence>
<dbReference type="RefSeq" id="WP_039456396.1">
    <property type="nucleotide sequence ID" value="NZ_JSWE01000096.1"/>
</dbReference>
<comment type="similarity">
    <text evidence="2 10">Belongs to the beta sliding clamp family.</text>
</comment>
<dbReference type="InterPro" id="IPR022635">
    <property type="entry name" value="DNA_polIII_beta_C"/>
</dbReference>
<evidence type="ECO:0000256" key="3">
    <source>
        <dbReference type="ARBA" id="ARBA00021035"/>
    </source>
</evidence>
<keyword evidence="9" id="KW-0238">DNA-binding</keyword>
<dbReference type="OrthoDB" id="8421503at2"/>
<organism evidence="14 15">
    <name type="scientific">Candidatus Jidaibacter acanthamoebae</name>
    <dbReference type="NCBI Taxonomy" id="86105"/>
    <lineage>
        <taxon>Bacteria</taxon>
        <taxon>Pseudomonadati</taxon>
        <taxon>Pseudomonadota</taxon>
        <taxon>Alphaproteobacteria</taxon>
        <taxon>Rickettsiales</taxon>
        <taxon>Candidatus Midichloriaceae</taxon>
        <taxon>Candidatus Jidaibacter</taxon>
    </lineage>
</organism>
<evidence type="ECO:0000259" key="12">
    <source>
        <dbReference type="Pfam" id="PF02767"/>
    </source>
</evidence>
<evidence type="ECO:0000256" key="6">
    <source>
        <dbReference type="ARBA" id="ARBA00022695"/>
    </source>
</evidence>
<dbReference type="Proteomes" id="UP000031258">
    <property type="component" value="Unassembled WGS sequence"/>
</dbReference>
<dbReference type="NCBIfam" id="TIGR00663">
    <property type="entry name" value="dnan"/>
    <property type="match status" value="1"/>
</dbReference>
<evidence type="ECO:0000259" key="11">
    <source>
        <dbReference type="Pfam" id="PF00712"/>
    </source>
</evidence>
<dbReference type="GO" id="GO:0009360">
    <property type="term" value="C:DNA polymerase III complex"/>
    <property type="evidence" value="ECO:0007669"/>
    <property type="project" value="InterPro"/>
</dbReference>
<feature type="domain" description="DNA polymerase III beta sliding clamp central" evidence="12">
    <location>
        <begin position="132"/>
        <end position="250"/>
    </location>
</feature>
<accession>A0A0C1QIJ6</accession>
<evidence type="ECO:0000259" key="13">
    <source>
        <dbReference type="Pfam" id="PF02768"/>
    </source>
</evidence>
<dbReference type="PANTHER" id="PTHR30478">
    <property type="entry name" value="DNA POLYMERASE III SUBUNIT BETA"/>
    <property type="match status" value="1"/>
</dbReference>
<keyword evidence="15" id="KW-1185">Reference proteome</keyword>
<dbReference type="AlphaFoldDB" id="A0A0C1QIJ6"/>
<dbReference type="PANTHER" id="PTHR30478:SF0">
    <property type="entry name" value="BETA SLIDING CLAMP"/>
    <property type="match status" value="1"/>
</dbReference>
<comment type="subunit">
    <text evidence="10">Forms a ring-shaped head-to-tail homodimer around DNA.</text>
</comment>
<dbReference type="EMBL" id="JSWE01000096">
    <property type="protein sequence ID" value="KIE05329.1"/>
    <property type="molecule type" value="Genomic_DNA"/>
</dbReference>
<dbReference type="SUPFAM" id="SSF55979">
    <property type="entry name" value="DNA clamp"/>
    <property type="match status" value="3"/>
</dbReference>
<evidence type="ECO:0000313" key="14">
    <source>
        <dbReference type="EMBL" id="KIE05329.1"/>
    </source>
</evidence>
<comment type="subcellular location">
    <subcellularLocation>
        <location evidence="1 10">Cytoplasm</location>
    </subcellularLocation>
</comment>
<dbReference type="STRING" id="86105.NF27_DT01030"/>
<dbReference type="InterPro" id="IPR001001">
    <property type="entry name" value="DNA_polIII_beta"/>
</dbReference>
<dbReference type="PATRIC" id="fig|86105.3.peg.902"/>
<sequence>MKIVIKKSNLQKALNHVQSIVEKRNAIAMLANVKIEAKDSRLAFTTTDMDISITDLVEAEVDQPYSTTIPVLTLYEIVKKIPEDADITFEASADNINQILVKFASSKFTLPCLPAEEFPNFELGDTTHNFKISSGALKLLLTKTRHAISNEETRYYLNGIYLHSIESEGSGLLRAVSTDGHRLARAEVALPEGAKNIPGIIIPKKTVNELIKLVEDFDDDINVGLSVNKAIFEIGNSKLITKLIDGKFPDYTRVIPTNNDKQLEISCKDLIKSIELVISVSSDKTRAVKLDIEPSKVVLSASSEMNGNASGTQMLAANYNLEPISIGFNSKYVLDSLNTMEGDTVRFLLSNSSGAVIALDSADDKSLYILMPMQV</sequence>
<dbReference type="Pfam" id="PF00712">
    <property type="entry name" value="DNA_pol3_beta"/>
    <property type="match status" value="1"/>
</dbReference>
<dbReference type="GO" id="GO:0003887">
    <property type="term" value="F:DNA-directed DNA polymerase activity"/>
    <property type="evidence" value="ECO:0007669"/>
    <property type="project" value="UniProtKB-UniRule"/>
</dbReference>
<evidence type="ECO:0000256" key="1">
    <source>
        <dbReference type="ARBA" id="ARBA00004496"/>
    </source>
</evidence>
<evidence type="ECO:0000256" key="4">
    <source>
        <dbReference type="ARBA" id="ARBA00022490"/>
    </source>
</evidence>
<dbReference type="InterPro" id="IPR022637">
    <property type="entry name" value="DNA_polIII_beta_cen"/>
</dbReference>
<dbReference type="CDD" id="cd00140">
    <property type="entry name" value="beta_clamp"/>
    <property type="match status" value="1"/>
</dbReference>
<feature type="domain" description="DNA polymerase III beta sliding clamp N-terminal" evidence="11">
    <location>
        <begin position="1"/>
        <end position="121"/>
    </location>
</feature>
<reference evidence="14 15" key="1">
    <citation type="submission" date="2014-11" db="EMBL/GenBank/DDBJ databases">
        <title>A Rickettsiales Symbiont of Amoebae With Ancient Features.</title>
        <authorList>
            <person name="Schulz F."/>
            <person name="Martijn J."/>
            <person name="Wascher F."/>
            <person name="Kostanjsek R."/>
            <person name="Ettema T.J."/>
            <person name="Horn M."/>
        </authorList>
    </citation>
    <scope>NUCLEOTIDE SEQUENCE [LARGE SCALE GENOMIC DNA]</scope>
    <source>
        <strain evidence="14 15">UWC36</strain>
    </source>
</reference>
<evidence type="ECO:0000313" key="15">
    <source>
        <dbReference type="Proteomes" id="UP000031258"/>
    </source>
</evidence>
<dbReference type="Gene3D" id="3.70.10.10">
    <property type="match status" value="1"/>
</dbReference>
<dbReference type="PIRSF" id="PIRSF000804">
    <property type="entry name" value="DNA_pol_III_b"/>
    <property type="match status" value="1"/>
</dbReference>
<evidence type="ECO:0000256" key="9">
    <source>
        <dbReference type="ARBA" id="ARBA00023125"/>
    </source>
</evidence>
<dbReference type="InterPro" id="IPR046938">
    <property type="entry name" value="DNA_clamp_sf"/>
</dbReference>
<proteinExistence type="inferred from homology"/>
<dbReference type="InterPro" id="IPR022634">
    <property type="entry name" value="DNA_polIII_beta_N"/>
</dbReference>
<keyword evidence="4 10" id="KW-0963">Cytoplasm</keyword>
<dbReference type="GO" id="GO:0003677">
    <property type="term" value="F:DNA binding"/>
    <property type="evidence" value="ECO:0007669"/>
    <property type="project" value="UniProtKB-UniRule"/>
</dbReference>
<dbReference type="GO" id="GO:0006271">
    <property type="term" value="P:DNA strand elongation involved in DNA replication"/>
    <property type="evidence" value="ECO:0007669"/>
    <property type="project" value="TreeGrafter"/>
</dbReference>
<name>A0A0C1QIJ6_9RICK</name>